<comment type="subcellular location">
    <subcellularLocation>
        <location evidence="1">Mitochondrion</location>
    </subcellularLocation>
</comment>
<dbReference type="PANTHER" id="PTHR31542:SF1">
    <property type="entry name" value="LARGE RIBOSOMAL SUBUNIT PROTEIN ML50"/>
    <property type="match status" value="1"/>
</dbReference>
<proteinExistence type="inferred from homology"/>
<name>A0AAV4S4W8_9ARAC</name>
<evidence type="ECO:0000256" key="7">
    <source>
        <dbReference type="ARBA" id="ARBA00035398"/>
    </source>
</evidence>
<evidence type="ECO:0000256" key="3">
    <source>
        <dbReference type="ARBA" id="ARBA00022980"/>
    </source>
</evidence>
<organism evidence="8 9">
    <name type="scientific">Caerostris darwini</name>
    <dbReference type="NCBI Taxonomy" id="1538125"/>
    <lineage>
        <taxon>Eukaryota</taxon>
        <taxon>Metazoa</taxon>
        <taxon>Ecdysozoa</taxon>
        <taxon>Arthropoda</taxon>
        <taxon>Chelicerata</taxon>
        <taxon>Arachnida</taxon>
        <taxon>Araneae</taxon>
        <taxon>Araneomorphae</taxon>
        <taxon>Entelegynae</taxon>
        <taxon>Araneoidea</taxon>
        <taxon>Araneidae</taxon>
        <taxon>Caerostris</taxon>
    </lineage>
</organism>
<evidence type="ECO:0000256" key="4">
    <source>
        <dbReference type="ARBA" id="ARBA00023128"/>
    </source>
</evidence>
<dbReference type="Pfam" id="PF10501">
    <property type="entry name" value="Ribosomal_L50"/>
    <property type="match status" value="1"/>
</dbReference>
<accession>A0AAV4S4W8</accession>
<evidence type="ECO:0000313" key="9">
    <source>
        <dbReference type="Proteomes" id="UP001054837"/>
    </source>
</evidence>
<dbReference type="GO" id="GO:0005762">
    <property type="term" value="C:mitochondrial large ribosomal subunit"/>
    <property type="evidence" value="ECO:0007669"/>
    <property type="project" value="TreeGrafter"/>
</dbReference>
<evidence type="ECO:0000256" key="1">
    <source>
        <dbReference type="ARBA" id="ARBA00004173"/>
    </source>
</evidence>
<keyword evidence="9" id="KW-1185">Reference proteome</keyword>
<dbReference type="InterPro" id="IPR018305">
    <property type="entry name" value="Ribosomal_m50"/>
</dbReference>
<reference evidence="8 9" key="1">
    <citation type="submission" date="2021-06" db="EMBL/GenBank/DDBJ databases">
        <title>Caerostris darwini draft genome.</title>
        <authorList>
            <person name="Kono N."/>
            <person name="Arakawa K."/>
        </authorList>
    </citation>
    <scope>NUCLEOTIDE SEQUENCE [LARGE SCALE GENOMIC DNA]</scope>
</reference>
<keyword evidence="3 8" id="KW-0689">Ribosomal protein</keyword>
<evidence type="ECO:0000256" key="2">
    <source>
        <dbReference type="ARBA" id="ARBA00008860"/>
    </source>
</evidence>
<dbReference type="AlphaFoldDB" id="A0AAV4S4W8"/>
<evidence type="ECO:0000256" key="6">
    <source>
        <dbReference type="ARBA" id="ARBA00035183"/>
    </source>
</evidence>
<evidence type="ECO:0000256" key="5">
    <source>
        <dbReference type="ARBA" id="ARBA00023274"/>
    </source>
</evidence>
<comment type="similarity">
    <text evidence="2">Belongs to the mitochondrion-specific ribosomal protein mL50 family.</text>
</comment>
<gene>
    <name evidence="8" type="primary">AVEN_66726_1</name>
    <name evidence="8" type="ORF">CDAR_206511</name>
</gene>
<comment type="caution">
    <text evidence="8">The sequence shown here is derived from an EMBL/GenBank/DDBJ whole genome shotgun (WGS) entry which is preliminary data.</text>
</comment>
<evidence type="ECO:0000313" key="8">
    <source>
        <dbReference type="EMBL" id="GIY29218.1"/>
    </source>
</evidence>
<keyword evidence="5" id="KW-0687">Ribonucleoprotein</keyword>
<dbReference type="EMBL" id="BPLQ01007290">
    <property type="protein sequence ID" value="GIY29218.1"/>
    <property type="molecule type" value="Genomic_DNA"/>
</dbReference>
<keyword evidence="4" id="KW-0496">Mitochondrion</keyword>
<dbReference type="Proteomes" id="UP001054837">
    <property type="component" value="Unassembled WGS sequence"/>
</dbReference>
<sequence>MSSQLQMNSLKLSNLFKGYFAAVKNTQKIFSANTYLRTTKGTRLMRKARKYKRPEDLEDPYYYGVGPKPEVKAALQSLSDRGFAKELRSYQPPTDVEEQLHKICKRAFGPELQSDWKKQPLNDATLKYKVIVNCIDAFKKDVPNSSIHKMKTVEDLFEYYKTSVDGCLPYDALVRVRDSEKLPPNLQILSETPAFNPDSDTFFGGVTAFPGRKRIIYTKTGEKFEKIIEWPNI</sequence>
<protein>
    <recommendedName>
        <fullName evidence="6">Large ribosomal subunit protein mL50</fullName>
    </recommendedName>
    <alternativeName>
        <fullName evidence="7">39S ribosomal protein L50, mitochondrial</fullName>
    </alternativeName>
</protein>
<dbReference type="PANTHER" id="PTHR31542">
    <property type="entry name" value="39A RIBOSOMAL PROTEIN L50, MITOCHONDRIAL"/>
    <property type="match status" value="1"/>
</dbReference>